<evidence type="ECO:0000313" key="2">
    <source>
        <dbReference type="Proteomes" id="UP001304429"/>
    </source>
</evidence>
<reference evidence="1" key="1">
    <citation type="submission" date="2023-10" db="EMBL/GenBank/DDBJ databases">
        <title>Comparative Genomic Analysis of Tomato Bacterial Spot Xanthomonads Reveals A New Lineage of Xanthomonas euvesicatoria.</title>
        <authorList>
            <person name="Huang C.-J."/>
            <person name="Wu T.-L."/>
            <person name="Wu Y.-L."/>
            <person name="Wang R.-S."/>
            <person name="Lin Y.-C."/>
        </authorList>
    </citation>
    <scope>NUCLEOTIDE SEQUENCE</scope>
    <source>
        <strain evidence="1">T0319-01</strain>
    </source>
</reference>
<protein>
    <submittedName>
        <fullName evidence="1">Uncharacterized protein</fullName>
    </submittedName>
</protein>
<sequence>MLMMLIAEPGGCLPAASMQSLSAVCNQPSGSGLFARVAQTAEATHIQDAALVAAVAAFHEAA</sequence>
<organism evidence="1 2">
    <name type="scientific">Xanthomonas euvesicatoria</name>
    <dbReference type="NCBI Taxonomy" id="456327"/>
    <lineage>
        <taxon>Bacteria</taxon>
        <taxon>Pseudomonadati</taxon>
        <taxon>Pseudomonadota</taxon>
        <taxon>Gammaproteobacteria</taxon>
        <taxon>Lysobacterales</taxon>
        <taxon>Lysobacteraceae</taxon>
        <taxon>Xanthomonas</taxon>
    </lineage>
</organism>
<dbReference type="GeneID" id="97508777"/>
<name>A0AAX4FQ37_XANEU</name>
<proteinExistence type="predicted"/>
<evidence type="ECO:0000313" key="1">
    <source>
        <dbReference type="EMBL" id="WOP58744.1"/>
    </source>
</evidence>
<dbReference type="RefSeq" id="WP_011346088.1">
    <property type="nucleotide sequence ID" value="NZ_CAVLHJ010000008.1"/>
</dbReference>
<dbReference type="EMBL" id="CP137539">
    <property type="protein sequence ID" value="WOP58744.1"/>
    <property type="molecule type" value="Genomic_DNA"/>
</dbReference>
<dbReference type="Proteomes" id="UP001304429">
    <property type="component" value="Chromosome"/>
</dbReference>
<gene>
    <name evidence="1" type="ORF">R5577_19585</name>
</gene>
<accession>A0AAX4FQ37</accession>
<dbReference type="AlphaFoldDB" id="A0AAX4FQ37"/>